<dbReference type="EMBL" id="OB793088">
    <property type="protein sequence ID" value="CAD7426017.1"/>
    <property type="molecule type" value="Genomic_DNA"/>
</dbReference>
<dbReference type="PANTHER" id="PTHR22198:SF1">
    <property type="entry name" value="FERM DOMAIN-CONTAINING PROTEIN"/>
    <property type="match status" value="1"/>
</dbReference>
<gene>
    <name evidence="2" type="ORF">TMSB3V08_LOCUS2914</name>
</gene>
<accession>A0A7R9E2A6</accession>
<dbReference type="PANTHER" id="PTHR22198">
    <property type="entry name" value="FERM DOMAIN-CONTAINING PROTEIN"/>
    <property type="match status" value="1"/>
</dbReference>
<dbReference type="Pfam" id="PF23672">
    <property type="entry name" value="DUF7153"/>
    <property type="match status" value="1"/>
</dbReference>
<feature type="domain" description="DUF7153" evidence="1">
    <location>
        <begin position="138"/>
        <end position="313"/>
    </location>
</feature>
<protein>
    <recommendedName>
        <fullName evidence="1">DUF7153 domain-containing protein</fullName>
    </recommendedName>
</protein>
<evidence type="ECO:0000313" key="2">
    <source>
        <dbReference type="EMBL" id="CAD7426017.1"/>
    </source>
</evidence>
<organism evidence="2">
    <name type="scientific">Timema monikensis</name>
    <dbReference type="NCBI Taxonomy" id="170555"/>
    <lineage>
        <taxon>Eukaryota</taxon>
        <taxon>Metazoa</taxon>
        <taxon>Ecdysozoa</taxon>
        <taxon>Arthropoda</taxon>
        <taxon>Hexapoda</taxon>
        <taxon>Insecta</taxon>
        <taxon>Pterygota</taxon>
        <taxon>Neoptera</taxon>
        <taxon>Polyneoptera</taxon>
        <taxon>Phasmatodea</taxon>
        <taxon>Timematodea</taxon>
        <taxon>Timematoidea</taxon>
        <taxon>Timematidae</taxon>
        <taxon>Timema</taxon>
    </lineage>
</organism>
<dbReference type="AlphaFoldDB" id="A0A7R9E2A6"/>
<name>A0A7R9E2A6_9NEOP</name>
<evidence type="ECO:0000259" key="1">
    <source>
        <dbReference type="Pfam" id="PF23672"/>
    </source>
</evidence>
<sequence length="318" mass="36143">MSQRTPLSEVTLSQRTPLSEDSQDFVRSATSVPMDYFRVTKVREVVVRLLAAPMSPCRDNVLCTLYLEQRAMPLTEKSPSFLNVLEVDDPKLCVLMHLMTALEPIEPILESPLARPLNQQRIAASDLLNEVGSAKTAMEGMLLSNMEKNAEFPFISYYVINKSQTDPADFFRNLRDASLRKFDPRSLRYTAAHTLDLFNEVATIARPPLDPRSKRPHSPTTGYIISVYKVFEGDDGEKFEKNWLYWTGARMLYRYLPKSVGLRRITLHKSISNGDKMYLLLCECSNFMENLSAAAMLLPALRARLCGYTGLYRTCATF</sequence>
<dbReference type="InterPro" id="IPR055577">
    <property type="entry name" value="DUF7153"/>
</dbReference>
<reference evidence="2" key="1">
    <citation type="submission" date="2020-11" db="EMBL/GenBank/DDBJ databases">
        <authorList>
            <person name="Tran Van P."/>
        </authorList>
    </citation>
    <scope>NUCLEOTIDE SEQUENCE</scope>
</reference>
<proteinExistence type="predicted"/>